<evidence type="ECO:0000313" key="2">
    <source>
        <dbReference type="Proteomes" id="UP000431901"/>
    </source>
</evidence>
<dbReference type="Proteomes" id="UP000431901">
    <property type="component" value="Unassembled WGS sequence"/>
</dbReference>
<dbReference type="AlphaFoldDB" id="A0A6I4W6V1"/>
<gene>
    <name evidence="1" type="primary">mobC</name>
    <name evidence="1" type="ORF">GQ466_13300</name>
</gene>
<dbReference type="Pfam" id="PF21983">
    <property type="entry name" value="NikA-like"/>
    <property type="match status" value="1"/>
</dbReference>
<keyword evidence="2" id="KW-1185">Reference proteome</keyword>
<dbReference type="InterPro" id="IPR053842">
    <property type="entry name" value="NikA-like"/>
</dbReference>
<sequence length="105" mass="11168">MRVTDAEHRALTERAARAGLSVPRLMVEASLADEVRTVSERRGQMSELAAVKRLALAIGNNVNQLARAANATGQQPRELPAVLEAAARVLARAESAVAALDGSRR</sequence>
<evidence type="ECO:0000313" key="1">
    <source>
        <dbReference type="EMBL" id="MXQ65013.1"/>
    </source>
</evidence>
<name>A0A6I4W6V1_9ACTN</name>
<dbReference type="EMBL" id="WUTW01000002">
    <property type="protein sequence ID" value="MXQ65013.1"/>
    <property type="molecule type" value="Genomic_DNA"/>
</dbReference>
<proteinExistence type="predicted"/>
<protein>
    <submittedName>
        <fullName evidence="1">Plasmid mobilization relaxosome protein MobC</fullName>
    </submittedName>
</protein>
<reference evidence="1 2" key="1">
    <citation type="submission" date="2019-12" db="EMBL/GenBank/DDBJ databases">
        <title>Nocardia macrotermitis sp. nov. and Nocardia aurantia sp. nov., isolated from the gut of the fungus growing-termite Macrotermes natalensis.</title>
        <authorList>
            <person name="Christine B."/>
            <person name="Rene B."/>
        </authorList>
    </citation>
    <scope>NUCLEOTIDE SEQUENCE [LARGE SCALE GENOMIC DNA]</scope>
    <source>
        <strain evidence="1 2">DSM 102126</strain>
    </source>
</reference>
<dbReference type="OrthoDB" id="3636113at2"/>
<accession>A0A6I4W6V1</accession>
<organism evidence="1 2">
    <name type="scientific">Actinomadura rayongensis</name>
    <dbReference type="NCBI Taxonomy" id="1429076"/>
    <lineage>
        <taxon>Bacteria</taxon>
        <taxon>Bacillati</taxon>
        <taxon>Actinomycetota</taxon>
        <taxon>Actinomycetes</taxon>
        <taxon>Streptosporangiales</taxon>
        <taxon>Thermomonosporaceae</taxon>
        <taxon>Actinomadura</taxon>
    </lineage>
</organism>
<comment type="caution">
    <text evidence="1">The sequence shown here is derived from an EMBL/GenBank/DDBJ whole genome shotgun (WGS) entry which is preliminary data.</text>
</comment>
<dbReference type="RefSeq" id="WP_161103165.1">
    <property type="nucleotide sequence ID" value="NZ_JBHLYI010000001.1"/>
</dbReference>